<dbReference type="Proteomes" id="UP000776983">
    <property type="component" value="Unassembled WGS sequence"/>
</dbReference>
<comment type="caution">
    <text evidence="6">The sequence shown here is derived from an EMBL/GenBank/DDBJ whole genome shotgun (WGS) entry which is preliminary data.</text>
</comment>
<dbReference type="SUPFAM" id="SSF53850">
    <property type="entry name" value="Periplasmic binding protein-like II"/>
    <property type="match status" value="1"/>
</dbReference>
<dbReference type="Gene3D" id="1.10.10.10">
    <property type="entry name" value="Winged helix-like DNA-binding domain superfamily/Winged helix DNA-binding domain"/>
    <property type="match status" value="1"/>
</dbReference>
<evidence type="ECO:0000313" key="6">
    <source>
        <dbReference type="EMBL" id="MCB5364787.1"/>
    </source>
</evidence>
<dbReference type="InterPro" id="IPR036388">
    <property type="entry name" value="WH-like_DNA-bd_sf"/>
</dbReference>
<evidence type="ECO:0000256" key="3">
    <source>
        <dbReference type="ARBA" id="ARBA00023125"/>
    </source>
</evidence>
<evidence type="ECO:0000313" key="7">
    <source>
        <dbReference type="Proteomes" id="UP000776983"/>
    </source>
</evidence>
<dbReference type="PRINTS" id="PR00039">
    <property type="entry name" value="HTHLYSR"/>
</dbReference>
<dbReference type="InterPro" id="IPR000847">
    <property type="entry name" value="LysR_HTH_N"/>
</dbReference>
<dbReference type="PANTHER" id="PTHR30537">
    <property type="entry name" value="HTH-TYPE TRANSCRIPTIONAL REGULATOR"/>
    <property type="match status" value="1"/>
</dbReference>
<dbReference type="InterPro" id="IPR058163">
    <property type="entry name" value="LysR-type_TF_proteobact-type"/>
</dbReference>
<name>A0ABS8CG36_9BURK</name>
<proteinExistence type="inferred from homology"/>
<dbReference type="Gene3D" id="3.40.190.10">
    <property type="entry name" value="Periplasmic binding protein-like II"/>
    <property type="match status" value="2"/>
</dbReference>
<keyword evidence="7" id="KW-1185">Reference proteome</keyword>
<dbReference type="EMBL" id="JACDXW010000008">
    <property type="protein sequence ID" value="MCB5364787.1"/>
    <property type="molecule type" value="Genomic_DNA"/>
</dbReference>
<dbReference type="SUPFAM" id="SSF46785">
    <property type="entry name" value="Winged helix' DNA-binding domain"/>
    <property type="match status" value="1"/>
</dbReference>
<sequence>MRRRLPSINALTAFEAAARHASITRAANELSLTESAVSRQISLLEEKLGLRLFNRIKKRISLTRAGVLYAARVGQIIKRIERDTLEVMAHEGNGATLEITSLPTVGAQWMVSRLGGFYAQHPDLTIHVSARSGRFFFTESAFDGALYFGQPDWPGARTDYLFDELLLPVGSPSFLRGAKTITAHDIAKHRLLHLMSRPDAWRHWCAKAGLDDINVMRGPRFEIQSMLVSAACAGLGVALLPRFLIEEPLRSGELCVLSHLPIHSEGAYYFAYPEEKADDALLAEFRAWLQAQAEEFRQPLPT</sequence>
<organism evidence="6 7">
    <name type="scientific">Mesopusillimonas faecipullorum</name>
    <dbReference type="NCBI Taxonomy" id="2755040"/>
    <lineage>
        <taxon>Bacteria</taxon>
        <taxon>Pseudomonadati</taxon>
        <taxon>Pseudomonadota</taxon>
        <taxon>Betaproteobacteria</taxon>
        <taxon>Burkholderiales</taxon>
        <taxon>Alcaligenaceae</taxon>
        <taxon>Mesopusillimonas</taxon>
    </lineage>
</organism>
<evidence type="ECO:0000259" key="5">
    <source>
        <dbReference type="PROSITE" id="PS50931"/>
    </source>
</evidence>
<dbReference type="Pfam" id="PF00126">
    <property type="entry name" value="HTH_1"/>
    <property type="match status" value="1"/>
</dbReference>
<gene>
    <name evidence="6" type="ORF">H0484_13620</name>
</gene>
<dbReference type="InterPro" id="IPR036390">
    <property type="entry name" value="WH_DNA-bd_sf"/>
</dbReference>
<accession>A0ABS8CG36</accession>
<reference evidence="6 7" key="1">
    <citation type="submission" date="2020-07" db="EMBL/GenBank/DDBJ databases">
        <title>Pusillimonas sp. nov., isolated from poultry manure in Taiwan.</title>
        <authorList>
            <person name="Lin S.-Y."/>
            <person name="Tang Y.-S."/>
            <person name="Young C.-C."/>
        </authorList>
    </citation>
    <scope>NUCLEOTIDE SEQUENCE [LARGE SCALE GENOMIC DNA]</scope>
    <source>
        <strain evidence="6 7">CC-YST705</strain>
    </source>
</reference>
<keyword evidence="4" id="KW-0804">Transcription</keyword>
<keyword evidence="2" id="KW-0805">Transcription regulation</keyword>
<dbReference type="PROSITE" id="PS50931">
    <property type="entry name" value="HTH_LYSR"/>
    <property type="match status" value="1"/>
</dbReference>
<dbReference type="InterPro" id="IPR005119">
    <property type="entry name" value="LysR_subst-bd"/>
</dbReference>
<dbReference type="Pfam" id="PF03466">
    <property type="entry name" value="LysR_substrate"/>
    <property type="match status" value="1"/>
</dbReference>
<evidence type="ECO:0000256" key="2">
    <source>
        <dbReference type="ARBA" id="ARBA00023015"/>
    </source>
</evidence>
<feature type="domain" description="HTH lysR-type" evidence="5">
    <location>
        <begin position="6"/>
        <end position="63"/>
    </location>
</feature>
<protein>
    <submittedName>
        <fullName evidence="6">LysR family transcriptional regulator</fullName>
    </submittedName>
</protein>
<evidence type="ECO:0000256" key="1">
    <source>
        <dbReference type="ARBA" id="ARBA00009437"/>
    </source>
</evidence>
<keyword evidence="3" id="KW-0238">DNA-binding</keyword>
<dbReference type="PANTHER" id="PTHR30537:SF26">
    <property type="entry name" value="GLYCINE CLEAVAGE SYSTEM TRANSCRIPTIONAL ACTIVATOR"/>
    <property type="match status" value="1"/>
</dbReference>
<comment type="similarity">
    <text evidence="1">Belongs to the LysR transcriptional regulatory family.</text>
</comment>
<evidence type="ECO:0000256" key="4">
    <source>
        <dbReference type="ARBA" id="ARBA00023163"/>
    </source>
</evidence>